<dbReference type="Proteomes" id="UP000318943">
    <property type="component" value="Unassembled WGS sequence"/>
</dbReference>
<feature type="region of interest" description="Disordered" evidence="1">
    <location>
        <begin position="30"/>
        <end position="89"/>
    </location>
</feature>
<evidence type="ECO:0000259" key="2">
    <source>
        <dbReference type="Pfam" id="PF10091"/>
    </source>
</evidence>
<dbReference type="Pfam" id="PF10091">
    <property type="entry name" value="Glycoamylase"/>
    <property type="match status" value="1"/>
</dbReference>
<organism evidence="3 4">
    <name type="scientific">Cupriavidus campinensis</name>
    <dbReference type="NCBI Taxonomy" id="151783"/>
    <lineage>
        <taxon>Bacteria</taxon>
        <taxon>Pseudomonadati</taxon>
        <taxon>Pseudomonadota</taxon>
        <taxon>Betaproteobacteria</taxon>
        <taxon>Burkholderiales</taxon>
        <taxon>Burkholderiaceae</taxon>
        <taxon>Cupriavidus</taxon>
    </lineage>
</organism>
<evidence type="ECO:0000256" key="1">
    <source>
        <dbReference type="SAM" id="MobiDB-lite"/>
    </source>
</evidence>
<accession>A0ABY3EI40</accession>
<feature type="domain" description="Glycoamylase-like" evidence="2">
    <location>
        <begin position="308"/>
        <end position="496"/>
    </location>
</feature>
<keyword evidence="4" id="KW-1185">Reference proteome</keyword>
<comment type="caution">
    <text evidence="3">The sequence shown here is derived from an EMBL/GenBank/DDBJ whole genome shotgun (WGS) entry which is preliminary data.</text>
</comment>
<sequence>MTFASSAHPLARRAICIGLSALLVACGGGGSDEPVAPPAQPGTPAQVDPGAAPVPAPAPQPTPTPAPTPAPGPTPAGDPPAEVAPDVPVLPDPQAALKAEARIYAKSLWKSIEAMETKPAFPSNKACVNAENKMNAVNWMFIGELASYISNLVAARDLGLIAPEDASQRMARMLPAIAVLQQQARDKGAPGGLFLGSLNSTTGVPDGDVGVIENAWVATGLAMAKQAFPELAAQAGAILAQMRFDTMLHPTKQQFYINYNPATQQNSGSTYDLMSETRLISYAAIALGNVPRSQYFHLDRVPEWAERSIDQSKYRTYEGVRVYEASRSFGGQSFIPTWGGSVFETFAVPIMINEQKWGTNSWARSHPNMAKAQIQYGLDQFGYWGFSPATIPATGGYTEYGAPPLSVAGGYRPVGQRESTRAGPVVSPYSVLSLIEYEPEAVMDAMRKLITNFPALDHPTYGLMDSVDVQTGIVSNCALYLDNSLALGAVANYLTDGKLRGYVDKEWGHILQPLLEIEEFSIPAQP</sequence>
<evidence type="ECO:0000313" key="4">
    <source>
        <dbReference type="Proteomes" id="UP000318943"/>
    </source>
</evidence>
<gene>
    <name evidence="3" type="ORF">FGG12_21075</name>
</gene>
<reference evidence="3 4" key="1">
    <citation type="submission" date="2019-05" db="EMBL/GenBank/DDBJ databases">
        <title>Whole genome sequence analysis of Cupriavidus campinensis S14E4C strain.</title>
        <authorList>
            <person name="Abbaszade G."/>
            <person name="Szabo A."/>
            <person name="Toumi M."/>
            <person name="Toth E."/>
        </authorList>
    </citation>
    <scope>NUCLEOTIDE SEQUENCE [LARGE SCALE GENOMIC DNA]</scope>
    <source>
        <strain evidence="3 4">S14E4C</strain>
    </source>
</reference>
<dbReference type="InterPro" id="IPR019282">
    <property type="entry name" value="Glycoamylase-like_cons_dom"/>
</dbReference>
<feature type="compositionally biased region" description="Low complexity" evidence="1">
    <location>
        <begin position="79"/>
        <end position="89"/>
    </location>
</feature>
<name>A0ABY3EI40_9BURK</name>
<dbReference type="EMBL" id="VCIZ01000014">
    <property type="protein sequence ID" value="TSP10592.1"/>
    <property type="molecule type" value="Genomic_DNA"/>
</dbReference>
<protein>
    <submittedName>
        <fullName evidence="3">DUF3131 domain-containing protein</fullName>
    </submittedName>
</protein>
<feature type="compositionally biased region" description="Pro residues" evidence="1">
    <location>
        <begin position="52"/>
        <end position="78"/>
    </location>
</feature>
<proteinExistence type="predicted"/>
<dbReference type="Gene3D" id="1.50.10.140">
    <property type="match status" value="1"/>
</dbReference>
<evidence type="ECO:0000313" key="3">
    <source>
        <dbReference type="EMBL" id="TSP10592.1"/>
    </source>
</evidence>